<proteinExistence type="predicted"/>
<reference evidence="2" key="1">
    <citation type="submission" date="2020-05" db="EMBL/GenBank/DDBJ databases">
        <authorList>
            <person name="Chiriac C."/>
            <person name="Salcher M."/>
            <person name="Ghai R."/>
            <person name="Kavagutti S V."/>
        </authorList>
    </citation>
    <scope>NUCLEOTIDE SEQUENCE</scope>
</reference>
<name>A0A6J6G695_9ZZZZ</name>
<organism evidence="2">
    <name type="scientific">freshwater metagenome</name>
    <dbReference type="NCBI Taxonomy" id="449393"/>
    <lineage>
        <taxon>unclassified sequences</taxon>
        <taxon>metagenomes</taxon>
        <taxon>ecological metagenomes</taxon>
    </lineage>
</organism>
<dbReference type="AlphaFoldDB" id="A0A6J6G695"/>
<protein>
    <submittedName>
        <fullName evidence="2">Unannotated protein</fullName>
    </submittedName>
</protein>
<evidence type="ECO:0000256" key="1">
    <source>
        <dbReference type="SAM" id="MobiDB-lite"/>
    </source>
</evidence>
<evidence type="ECO:0000313" key="2">
    <source>
        <dbReference type="EMBL" id="CAB4594853.1"/>
    </source>
</evidence>
<dbReference type="EMBL" id="CAEZSR010000262">
    <property type="protein sequence ID" value="CAB4594853.1"/>
    <property type="molecule type" value="Genomic_DNA"/>
</dbReference>
<feature type="region of interest" description="Disordered" evidence="1">
    <location>
        <begin position="145"/>
        <end position="168"/>
    </location>
</feature>
<gene>
    <name evidence="2" type="ORF">UFOPK1493_03945</name>
</gene>
<sequence>MVDANGDAIGRLASDPFDFTRAGAAVVEVDGGFTLLGGDGRFFSLLDYSQALYFESTDCSGPPAAVNGFTSAYDTWFGIAPVWPETGDRVGYRKTGNQITWTGLSTRFNSILRNADPTFGLPVDTCFPGPVGIASPHPMMTSAAEVQPVPDAPLPEDRPGPVRVVPSP</sequence>
<accession>A0A6J6G695</accession>